<sequence>MSQIFFKSSRLTFLIYLILQSVFRILATGGTELPNSSTEDLLYKENDTFKFAYFIGGKTLEEVEQKVDFIFKMMNWYVTDVKIREHPRKAGHEKSSKQRTKYVVLHAMDKEAGYMTSWEPFYTVRNGKFEKTPITCLYKDSPQGNESDPEFVLEKAIIMADTLLTIFCKEEDFLKKHTSNFIEGLKGEEREKIARKLKGIQDRHYQNVFRDVVIDRLVELCKMTDQDPNLKTKLSKLQFIRDVKKKAEGKVHGRLRSLIPH</sequence>
<proteinExistence type="predicted"/>
<keyword evidence="3" id="KW-1185">Reference proteome</keyword>
<evidence type="ECO:0000313" key="2">
    <source>
        <dbReference type="EMBL" id="KAI1709112.1"/>
    </source>
</evidence>
<protein>
    <submittedName>
        <fullName evidence="2">Uncharacterized protein</fullName>
    </submittedName>
</protein>
<name>A0AAD4QY61_9BILA</name>
<feature type="chain" id="PRO_5042192003" evidence="1">
    <location>
        <begin position="28"/>
        <end position="261"/>
    </location>
</feature>
<keyword evidence="1" id="KW-0732">Signal</keyword>
<accession>A0AAD4QY61</accession>
<evidence type="ECO:0000256" key="1">
    <source>
        <dbReference type="SAM" id="SignalP"/>
    </source>
</evidence>
<gene>
    <name evidence="2" type="ORF">DdX_11510</name>
</gene>
<reference evidence="2" key="1">
    <citation type="submission" date="2022-01" db="EMBL/GenBank/DDBJ databases">
        <title>Genome Sequence Resource for Two Populations of Ditylenchus destructor, the Migratory Endoparasitic Phytonematode.</title>
        <authorList>
            <person name="Zhang H."/>
            <person name="Lin R."/>
            <person name="Xie B."/>
        </authorList>
    </citation>
    <scope>NUCLEOTIDE SEQUENCE</scope>
    <source>
        <strain evidence="2">BazhouSP</strain>
    </source>
</reference>
<evidence type="ECO:0000313" key="3">
    <source>
        <dbReference type="Proteomes" id="UP001201812"/>
    </source>
</evidence>
<organism evidence="2 3">
    <name type="scientific">Ditylenchus destructor</name>
    <dbReference type="NCBI Taxonomy" id="166010"/>
    <lineage>
        <taxon>Eukaryota</taxon>
        <taxon>Metazoa</taxon>
        <taxon>Ecdysozoa</taxon>
        <taxon>Nematoda</taxon>
        <taxon>Chromadorea</taxon>
        <taxon>Rhabditida</taxon>
        <taxon>Tylenchina</taxon>
        <taxon>Tylenchomorpha</taxon>
        <taxon>Sphaerularioidea</taxon>
        <taxon>Anguinidae</taxon>
        <taxon>Anguininae</taxon>
        <taxon>Ditylenchus</taxon>
    </lineage>
</organism>
<dbReference type="AlphaFoldDB" id="A0AAD4QY61"/>
<dbReference type="EMBL" id="JAKKPZ010000032">
    <property type="protein sequence ID" value="KAI1709112.1"/>
    <property type="molecule type" value="Genomic_DNA"/>
</dbReference>
<dbReference type="Proteomes" id="UP001201812">
    <property type="component" value="Unassembled WGS sequence"/>
</dbReference>
<feature type="signal peptide" evidence="1">
    <location>
        <begin position="1"/>
        <end position="27"/>
    </location>
</feature>
<comment type="caution">
    <text evidence="2">The sequence shown here is derived from an EMBL/GenBank/DDBJ whole genome shotgun (WGS) entry which is preliminary data.</text>
</comment>